<dbReference type="GO" id="GO:0016757">
    <property type="term" value="F:glycosyltransferase activity"/>
    <property type="evidence" value="ECO:0007669"/>
    <property type="project" value="UniProtKB-KW"/>
</dbReference>
<dbReference type="EMBL" id="LT629742">
    <property type="protein sequence ID" value="SDS07696.1"/>
    <property type="molecule type" value="Genomic_DNA"/>
</dbReference>
<dbReference type="Proteomes" id="UP000181956">
    <property type="component" value="Chromosome I"/>
</dbReference>
<dbReference type="PANTHER" id="PTHR43179:SF12">
    <property type="entry name" value="GALACTOFURANOSYLTRANSFERASE GLFT2"/>
    <property type="match status" value="1"/>
</dbReference>
<dbReference type="STRING" id="412690.SAMN04489834_0815"/>
<dbReference type="InterPro" id="IPR001173">
    <property type="entry name" value="Glyco_trans_2-like"/>
</dbReference>
<accession>A0A1H1P8U1</accession>
<comment type="pathway">
    <text evidence="1">Cell wall biogenesis; cell wall polysaccharide biosynthesis.</text>
</comment>
<evidence type="ECO:0000256" key="1">
    <source>
        <dbReference type="ARBA" id="ARBA00004776"/>
    </source>
</evidence>
<keyword evidence="7" id="KW-1185">Reference proteome</keyword>
<organism evidence="6 7">
    <name type="scientific">Microterricola viridarii</name>
    <dbReference type="NCBI Taxonomy" id="412690"/>
    <lineage>
        <taxon>Bacteria</taxon>
        <taxon>Bacillati</taxon>
        <taxon>Actinomycetota</taxon>
        <taxon>Actinomycetes</taxon>
        <taxon>Micrococcales</taxon>
        <taxon>Microbacteriaceae</taxon>
        <taxon>Microterricola</taxon>
    </lineage>
</organism>
<dbReference type="OrthoDB" id="9771846at2"/>
<dbReference type="RefSeq" id="WP_083362918.1">
    <property type="nucleotide sequence ID" value="NZ_LT629742.1"/>
</dbReference>
<dbReference type="AlphaFoldDB" id="A0A1H1P8U1"/>
<comment type="similarity">
    <text evidence="2">Belongs to the glycosyltransferase 2 family.</text>
</comment>
<sequence length="298" mass="32377">MLDFTVIVVAYRSNDDLLELLASLPAAAAGHSWHAVIVNNDPGSTLPLALADGGHVTIVEAGANLGYSGGLNRGLAASPPGRYTVFLNPDLVLLPGALPALAAEIDESVSAAVPLILDADGLTQRSQRREPSIARSLGEALFGDRWPSRPHWFAEMVRTDHHYLSARTVDWATGAALLVRADVPELVGAWDEQRFFLYSEETDYSRRIREQGMTLRFTPAAVVRHRGSGSGSSPQLDALIEINKLRYFRKWHGPLASSIFATVLVMHNVVRPHRAGSRAALRALLSARARTELPGGRR</sequence>
<evidence type="ECO:0000259" key="5">
    <source>
        <dbReference type="Pfam" id="PF00535"/>
    </source>
</evidence>
<gene>
    <name evidence="6" type="ORF">SAMN04489834_0815</name>
</gene>
<dbReference type="PANTHER" id="PTHR43179">
    <property type="entry name" value="RHAMNOSYLTRANSFERASE WBBL"/>
    <property type="match status" value="1"/>
</dbReference>
<dbReference type="SUPFAM" id="SSF53448">
    <property type="entry name" value="Nucleotide-diphospho-sugar transferases"/>
    <property type="match status" value="1"/>
</dbReference>
<dbReference type="InterPro" id="IPR029044">
    <property type="entry name" value="Nucleotide-diphossugar_trans"/>
</dbReference>
<evidence type="ECO:0000256" key="3">
    <source>
        <dbReference type="ARBA" id="ARBA00022676"/>
    </source>
</evidence>
<dbReference type="Pfam" id="PF00535">
    <property type="entry name" value="Glycos_transf_2"/>
    <property type="match status" value="1"/>
</dbReference>
<evidence type="ECO:0000256" key="2">
    <source>
        <dbReference type="ARBA" id="ARBA00006739"/>
    </source>
</evidence>
<protein>
    <submittedName>
        <fullName evidence="6">Glycosyltransferase, GT2 family</fullName>
    </submittedName>
</protein>
<dbReference type="Gene3D" id="3.90.550.10">
    <property type="entry name" value="Spore Coat Polysaccharide Biosynthesis Protein SpsA, Chain A"/>
    <property type="match status" value="1"/>
</dbReference>
<evidence type="ECO:0000313" key="6">
    <source>
        <dbReference type="EMBL" id="SDS07696.1"/>
    </source>
</evidence>
<proteinExistence type="inferred from homology"/>
<evidence type="ECO:0000256" key="4">
    <source>
        <dbReference type="ARBA" id="ARBA00022679"/>
    </source>
</evidence>
<keyword evidence="3" id="KW-0328">Glycosyltransferase</keyword>
<reference evidence="7" key="1">
    <citation type="submission" date="2016-10" db="EMBL/GenBank/DDBJ databases">
        <authorList>
            <person name="Varghese N."/>
            <person name="Submissions S."/>
        </authorList>
    </citation>
    <scope>NUCLEOTIDE SEQUENCE [LARGE SCALE GENOMIC DNA]</scope>
    <source>
        <strain evidence="7">DSM 21772</strain>
    </source>
</reference>
<feature type="domain" description="Glycosyltransferase 2-like" evidence="5">
    <location>
        <begin position="5"/>
        <end position="130"/>
    </location>
</feature>
<keyword evidence="4 6" id="KW-0808">Transferase</keyword>
<name>A0A1H1P8U1_9MICO</name>
<evidence type="ECO:0000313" key="7">
    <source>
        <dbReference type="Proteomes" id="UP000181956"/>
    </source>
</evidence>